<dbReference type="Proteomes" id="UP001497640">
    <property type="component" value="Chromosome"/>
</dbReference>
<evidence type="ECO:0000313" key="2">
    <source>
        <dbReference type="Proteomes" id="UP001497640"/>
    </source>
</evidence>
<evidence type="ECO:0000313" key="1">
    <source>
        <dbReference type="EMBL" id="CAK6595679.1"/>
    </source>
</evidence>
<organism evidence="1 2">
    <name type="scientific">Klebsiella phage vB_Kpl_K71PH129C1</name>
    <dbReference type="NCBI Taxonomy" id="3071670"/>
    <lineage>
        <taxon>Viruses</taxon>
        <taxon>Duplodnaviria</taxon>
        <taxon>Heunggongvirae</taxon>
        <taxon>Uroviricota</taxon>
        <taxon>Caudoviricetes</taxon>
        <taxon>Autographivirales</taxon>
        <taxon>Autoscriptoviridae</taxon>
        <taxon>Slopekvirinae</taxon>
        <taxon>Drulisvirus</taxon>
        <taxon>Drulisvirus K71PH129C1</taxon>
    </lineage>
</organism>
<accession>A0AAV1MCU8</accession>
<gene>
    <name evidence="1" type="ORF">K71PH129C1_LOCUS11</name>
</gene>
<proteinExistence type="predicted"/>
<sequence>MFILLQLYQDEPSKALACSSDFDALRKVYWEKVFYESASIKEFYARIYCMQLTHKQALYKAQARFQLLFAPEVQ</sequence>
<dbReference type="EMBL" id="OY978777">
    <property type="protein sequence ID" value="CAK6595679.1"/>
    <property type="molecule type" value="Genomic_DNA"/>
</dbReference>
<keyword evidence="2" id="KW-1185">Reference proteome</keyword>
<name>A0AAV1MCU8_9CAUD</name>
<protein>
    <submittedName>
        <fullName evidence="1">Uncharacterized protein</fullName>
    </submittedName>
</protein>
<reference evidence="1 2" key="1">
    <citation type="submission" date="2023-10" db="EMBL/GenBank/DDBJ databases">
        <authorList>
            <person name="Robby Concha-Eloko"/>
            <person name="Pilar Barberan- Martinez"/>
            <person name="Rafael Sanjuan"/>
            <person name="Pilar Domingo-Calap"/>
        </authorList>
    </citation>
    <scope>NUCLEOTIDE SEQUENCE [LARGE SCALE GENOMIC DNA]</scope>
</reference>